<dbReference type="AlphaFoldDB" id="A0A450RTK0"/>
<accession>A0A450RTK0</accession>
<evidence type="ECO:0000313" key="2">
    <source>
        <dbReference type="EMBL" id="VFJ45498.1"/>
    </source>
</evidence>
<protein>
    <submittedName>
        <fullName evidence="1">Uncharacterized protein</fullName>
    </submittedName>
</protein>
<gene>
    <name evidence="1" type="ORF">BECKDK2373B_GA0170837_100157</name>
    <name evidence="2" type="ORF">BECKDK2373C_GA0170839_101165</name>
</gene>
<organism evidence="1">
    <name type="scientific">Candidatus Kentrum sp. DK</name>
    <dbReference type="NCBI Taxonomy" id="2126562"/>
    <lineage>
        <taxon>Bacteria</taxon>
        <taxon>Pseudomonadati</taxon>
        <taxon>Pseudomonadota</taxon>
        <taxon>Gammaproteobacteria</taxon>
        <taxon>Candidatus Kentrum</taxon>
    </lineage>
</organism>
<sequence>MPSRGFWRGTLEGGVTWENEKWSRCLVSITLRMRTYWFFLRFPTYSSGTHSDETCLYFMHKEKIMSAIVKEVYEAFVEAGVSEEKSTLAAKAIADYDTRFSRIESDLLILKWMVGLVIVVEVLPLLKDLVA</sequence>
<dbReference type="EMBL" id="CAADEX010000001">
    <property type="protein sequence ID" value="VFJ42434.1"/>
    <property type="molecule type" value="Genomic_DNA"/>
</dbReference>
<dbReference type="EMBL" id="CAADEY010000011">
    <property type="protein sequence ID" value="VFJ45498.1"/>
    <property type="molecule type" value="Genomic_DNA"/>
</dbReference>
<evidence type="ECO:0000313" key="1">
    <source>
        <dbReference type="EMBL" id="VFJ42434.1"/>
    </source>
</evidence>
<name>A0A450RTK0_9GAMM</name>
<reference evidence="1" key="1">
    <citation type="submission" date="2019-02" db="EMBL/GenBank/DDBJ databases">
        <authorList>
            <person name="Gruber-Vodicka R. H."/>
            <person name="Seah K. B. B."/>
        </authorList>
    </citation>
    <scope>NUCLEOTIDE SEQUENCE</scope>
    <source>
        <strain evidence="2">BECK_DK161</strain>
        <strain evidence="1">BECK_DK47</strain>
    </source>
</reference>
<proteinExistence type="predicted"/>